<dbReference type="Proteomes" id="UP000199698">
    <property type="component" value="Unassembled WGS sequence"/>
</dbReference>
<dbReference type="AlphaFoldDB" id="A0A1C4AA60"/>
<dbReference type="EMBL" id="FMBA01000009">
    <property type="protein sequence ID" value="SCB91485.1"/>
    <property type="molecule type" value="Genomic_DNA"/>
</dbReference>
<organism evidence="2 3">
    <name type="scientific">Gilliamella intestini</name>
    <dbReference type="NCBI Taxonomy" id="1798183"/>
    <lineage>
        <taxon>Bacteria</taxon>
        <taxon>Pseudomonadati</taxon>
        <taxon>Pseudomonadota</taxon>
        <taxon>Gammaproteobacteria</taxon>
        <taxon>Orbales</taxon>
        <taxon>Orbaceae</taxon>
        <taxon>Gilliamella</taxon>
    </lineage>
</organism>
<dbReference type="InterPro" id="IPR004821">
    <property type="entry name" value="Cyt_trans-like"/>
</dbReference>
<feature type="binding site" evidence="1">
    <location>
        <begin position="150"/>
        <end position="152"/>
    </location>
    <ligand>
        <name>NAD(+)</name>
        <dbReference type="ChEBI" id="CHEBI:57540"/>
        <label>1</label>
    </ligand>
</feature>
<feature type="binding site" evidence="1">
    <location>
        <position position="50"/>
    </location>
    <ligand>
        <name>NAD(+)</name>
        <dbReference type="ChEBI" id="CHEBI:57540"/>
        <label>1</label>
    </ligand>
</feature>
<dbReference type="RefSeq" id="WP_091121426.1">
    <property type="nucleotide sequence ID" value="NZ_FMBA01000009.1"/>
</dbReference>
<dbReference type="InterPro" id="IPR052735">
    <property type="entry name" value="NAD_biosynth-regulator"/>
</dbReference>
<dbReference type="GO" id="GO:0000166">
    <property type="term" value="F:nucleotide binding"/>
    <property type="evidence" value="ECO:0007669"/>
    <property type="project" value="UniProtKB-KW"/>
</dbReference>
<feature type="binding site" evidence="1">
    <location>
        <begin position="123"/>
        <end position="125"/>
    </location>
    <ligand>
        <name>NAD(+)</name>
        <dbReference type="ChEBI" id="CHEBI:57540"/>
        <label>1</label>
    </ligand>
</feature>
<feature type="binding site" evidence="1">
    <location>
        <position position="23"/>
    </location>
    <ligand>
        <name>NAD(+)</name>
        <dbReference type="ChEBI" id="CHEBI:57540"/>
        <label>1</label>
    </ligand>
</feature>
<proteinExistence type="predicted"/>
<dbReference type="NCBIfam" id="NF005988">
    <property type="entry name" value="PRK08099.1"/>
    <property type="match status" value="1"/>
</dbReference>
<dbReference type="SUPFAM" id="SSF52374">
    <property type="entry name" value="Nucleotidylyl transferase"/>
    <property type="match status" value="1"/>
</dbReference>
<dbReference type="OrthoDB" id="3249147at2"/>
<gene>
    <name evidence="2" type="ORF">GA0061080_100961</name>
</gene>
<feature type="binding site" evidence="1">
    <location>
        <begin position="16"/>
        <end position="19"/>
    </location>
    <ligand>
        <name>NAD(+)</name>
        <dbReference type="ChEBI" id="CHEBI:57540"/>
        <label>1</label>
    </ligand>
</feature>
<dbReference type="GO" id="GO:0000309">
    <property type="term" value="F:nicotinamide-nucleotide adenylyltransferase activity"/>
    <property type="evidence" value="ECO:0007669"/>
    <property type="project" value="InterPro"/>
</dbReference>
<dbReference type="InterPro" id="IPR014729">
    <property type="entry name" value="Rossmann-like_a/b/a_fold"/>
</dbReference>
<dbReference type="PANTHER" id="PTHR37512:SF1">
    <property type="entry name" value="NADR_TTD14 AAA DOMAIN-CONTAINING PROTEIN"/>
    <property type="match status" value="1"/>
</dbReference>
<dbReference type="NCBIfam" id="TIGR00125">
    <property type="entry name" value="cyt_tran_rel"/>
    <property type="match status" value="1"/>
</dbReference>
<dbReference type="Gene3D" id="3.40.50.620">
    <property type="entry name" value="HUPs"/>
    <property type="match status" value="1"/>
</dbReference>
<dbReference type="STRING" id="1798183.GA0061080_100961"/>
<keyword evidence="3" id="KW-1185">Reference proteome</keyword>
<dbReference type="InterPro" id="IPR016429">
    <property type="entry name" value="NAD_NadR"/>
</dbReference>
<dbReference type="GO" id="GO:0009435">
    <property type="term" value="P:NAD+ biosynthetic process"/>
    <property type="evidence" value="ECO:0007669"/>
    <property type="project" value="InterPro"/>
</dbReference>
<evidence type="ECO:0000256" key="1">
    <source>
        <dbReference type="PIRSR" id="PIRSR004776-1"/>
    </source>
</evidence>
<sequence>MSVAVMSSKYKVGLIFGKFYPLHRGHVYLIEKAVSEVDELHIFLGCEALRDKQLFNKSRLPKQPQVSDRFSWLKTTFKDRHNIHIHILDEAGIDFYPNGWQDWSYRVKQLLAEHKITPDVIFTSEAQDVKNHKYYFGCSVSIVDADRHFMDISATKIRENPYKNWSFITQSAKPFFVKKVAIIGQNRFRDLPIQLANIYNTQYVSNGYINYIEREISIHHNKRYLNKFDYIKIAMLHVERLAKAVETANKLVFTSIDFETLARYYNQIFEKECDVLNALKNSYQFDLVINEKDLKQKCSQLEYFETVLKKVEALLI</sequence>
<keyword evidence="1" id="KW-0547">Nucleotide-binding</keyword>
<reference evidence="3" key="1">
    <citation type="submission" date="2016-08" db="EMBL/GenBank/DDBJ databases">
        <authorList>
            <person name="Varghese N."/>
            <person name="Submissions Spin"/>
        </authorList>
    </citation>
    <scope>NUCLEOTIDE SEQUENCE [LARGE SCALE GENOMIC DNA]</scope>
    <source>
        <strain evidence="3">R-53144</strain>
    </source>
</reference>
<evidence type="ECO:0000313" key="3">
    <source>
        <dbReference type="Proteomes" id="UP000199698"/>
    </source>
</evidence>
<name>A0A1C4AA60_9GAMM</name>
<feature type="binding site" evidence="1">
    <location>
        <begin position="90"/>
        <end position="103"/>
    </location>
    <ligand>
        <name>NAD(+)</name>
        <dbReference type="ChEBI" id="CHEBI:57540"/>
        <label>1</label>
    </ligand>
</feature>
<protein>
    <submittedName>
        <fullName evidence="2">HTH-type transcriptional regulator, transcriptional repressor of NAD biosynthesis genes</fullName>
    </submittedName>
</protein>
<dbReference type="PIRSF" id="PIRSF004776">
    <property type="entry name" value="NadR_NMNAT/RNK"/>
    <property type="match status" value="1"/>
</dbReference>
<dbReference type="PANTHER" id="PTHR37512">
    <property type="entry name" value="TRIFUNCTIONAL NAD BIOSYNTHESIS/REGULATOR PROTEIN NADR"/>
    <property type="match status" value="1"/>
</dbReference>
<dbReference type="GO" id="GO:0050262">
    <property type="term" value="F:ribosylnicotinamide kinase activity"/>
    <property type="evidence" value="ECO:0007669"/>
    <property type="project" value="InterPro"/>
</dbReference>
<accession>A0A1C4AA60</accession>
<evidence type="ECO:0000313" key="2">
    <source>
        <dbReference type="EMBL" id="SCB91485.1"/>
    </source>
</evidence>